<sequence length="367" mass="41480">MGVQIGLWRVDGSPRRIVPAKMPLEQRLEEIIENDPAMLGTDVMIIGRQVVTAYGSRIDLLGVDVDGGLYVLELKKDRTPRDVIAQVLDYGSWVQTLTDDDIRRIYREYRGTTDEPSLDEAFASHFGTDSAPESLNTAHSMAVVAAEMDDTTERLVTYLATGFNVPINVMFFDYYEDDGRSYLARTWMLDRSTVAGAGQTASSTRRQAPWNGQDWYVNFGEEPVSRNWDDAQRYGFVSAGGGKWYSRSLRQVPVGGRIFTYIPKVGYVGLGEVVGEAQPADSATLAVDGVDTPFRQLKLAADYRHTIAQPRPDEDYREWILPVRWQRTVCRERAFRKPGLFANQNSACNLRNQFTIDEVTKFFDQNE</sequence>
<comment type="caution">
    <text evidence="1">The sequence shown here is derived from an EMBL/GenBank/DDBJ whole genome shotgun (WGS) entry which is preliminary data.</text>
</comment>
<dbReference type="InterPro" id="IPR011856">
    <property type="entry name" value="tRNA_endonuc-like_dom_sf"/>
</dbReference>
<name>A0ABU6ATE5_9NOCA</name>
<keyword evidence="2" id="KW-1185">Reference proteome</keyword>
<accession>A0ABU6ATE5</accession>
<evidence type="ECO:0000313" key="1">
    <source>
        <dbReference type="EMBL" id="MEB3510694.1"/>
    </source>
</evidence>
<dbReference type="RefSeq" id="WP_195078640.1">
    <property type="nucleotide sequence ID" value="NZ_JAYESH010000005.1"/>
</dbReference>
<evidence type="ECO:0008006" key="3">
    <source>
        <dbReference type="Google" id="ProtNLM"/>
    </source>
</evidence>
<organism evidence="1 2">
    <name type="scientific">Nocardia implantans</name>
    <dbReference type="NCBI Taxonomy" id="3108168"/>
    <lineage>
        <taxon>Bacteria</taxon>
        <taxon>Bacillati</taxon>
        <taxon>Actinomycetota</taxon>
        <taxon>Actinomycetes</taxon>
        <taxon>Mycobacteriales</taxon>
        <taxon>Nocardiaceae</taxon>
        <taxon>Nocardia</taxon>
    </lineage>
</organism>
<protein>
    <recommendedName>
        <fullName evidence="3">DUF91 domain-containing protein</fullName>
    </recommendedName>
</protein>
<proteinExistence type="predicted"/>
<reference evidence="1 2" key="1">
    <citation type="submission" date="2023-12" db="EMBL/GenBank/DDBJ databases">
        <title>novel species in genus Nocarida.</title>
        <authorList>
            <person name="Li Z."/>
        </authorList>
    </citation>
    <scope>NUCLEOTIDE SEQUENCE [LARGE SCALE GENOMIC DNA]</scope>
    <source>
        <strain evidence="1 2">CDC186</strain>
    </source>
</reference>
<evidence type="ECO:0000313" key="2">
    <source>
        <dbReference type="Proteomes" id="UP001348098"/>
    </source>
</evidence>
<dbReference type="Gene3D" id="3.40.1350.10">
    <property type="match status" value="1"/>
</dbReference>
<dbReference type="Proteomes" id="UP001348098">
    <property type="component" value="Unassembled WGS sequence"/>
</dbReference>
<dbReference type="EMBL" id="JAYKYQ010000004">
    <property type="protein sequence ID" value="MEB3510694.1"/>
    <property type="molecule type" value="Genomic_DNA"/>
</dbReference>
<gene>
    <name evidence="1" type="ORF">U3653_11750</name>
</gene>